<dbReference type="GO" id="GO:0000155">
    <property type="term" value="F:phosphorelay sensor kinase activity"/>
    <property type="evidence" value="ECO:0007669"/>
    <property type="project" value="InterPro"/>
</dbReference>
<evidence type="ECO:0000256" key="1">
    <source>
        <dbReference type="ARBA" id="ARBA00022553"/>
    </source>
</evidence>
<dbReference type="InterPro" id="IPR055558">
    <property type="entry name" value="DUF7134"/>
</dbReference>
<dbReference type="PROSITE" id="PS50110">
    <property type="entry name" value="RESPONSE_REGULATORY"/>
    <property type="match status" value="1"/>
</dbReference>
<keyword evidence="8" id="KW-0812">Transmembrane</keyword>
<feature type="compositionally biased region" description="Low complexity" evidence="7">
    <location>
        <begin position="441"/>
        <end position="450"/>
    </location>
</feature>
<keyword evidence="1 5" id="KW-0597">Phosphoprotein</keyword>
<gene>
    <name evidence="11" type="ORF">STRAU_7404</name>
</gene>
<keyword evidence="8" id="KW-1133">Transmembrane helix</keyword>
<dbReference type="Pfam" id="PF00072">
    <property type="entry name" value="Response_reg"/>
    <property type="match status" value="1"/>
</dbReference>
<dbReference type="SUPFAM" id="SSF52172">
    <property type="entry name" value="CheY-like"/>
    <property type="match status" value="1"/>
</dbReference>
<feature type="region of interest" description="Disordered" evidence="7">
    <location>
        <begin position="345"/>
        <end position="462"/>
    </location>
</feature>
<feature type="compositionally biased region" description="Basic and acidic residues" evidence="7">
    <location>
        <begin position="361"/>
        <end position="379"/>
    </location>
</feature>
<feature type="transmembrane region" description="Helical" evidence="8">
    <location>
        <begin position="134"/>
        <end position="153"/>
    </location>
</feature>
<dbReference type="AlphaFoldDB" id="S3ZMF3"/>
<dbReference type="GO" id="GO:0003677">
    <property type="term" value="F:DNA binding"/>
    <property type="evidence" value="ECO:0007669"/>
    <property type="project" value="UniProtKB-KW"/>
</dbReference>
<evidence type="ECO:0000256" key="8">
    <source>
        <dbReference type="SAM" id="Phobius"/>
    </source>
</evidence>
<dbReference type="CDD" id="cd06170">
    <property type="entry name" value="LuxR_C_like"/>
    <property type="match status" value="1"/>
</dbReference>
<evidence type="ECO:0000313" key="11">
    <source>
        <dbReference type="EMBL" id="EPH39525.1"/>
    </source>
</evidence>
<feature type="domain" description="HTH luxR-type" evidence="9">
    <location>
        <begin position="618"/>
        <end position="683"/>
    </location>
</feature>
<dbReference type="GO" id="GO:0006355">
    <property type="term" value="P:regulation of DNA-templated transcription"/>
    <property type="evidence" value="ECO:0007669"/>
    <property type="project" value="InterPro"/>
</dbReference>
<evidence type="ECO:0000259" key="9">
    <source>
        <dbReference type="PROSITE" id="PS50043"/>
    </source>
</evidence>
<keyword evidence="4" id="KW-0804">Transcription</keyword>
<evidence type="ECO:0000256" key="2">
    <source>
        <dbReference type="ARBA" id="ARBA00023015"/>
    </source>
</evidence>
<dbReference type="Proteomes" id="UP000014629">
    <property type="component" value="Unassembled WGS sequence"/>
</dbReference>
<dbReference type="Gene3D" id="3.40.50.2300">
    <property type="match status" value="1"/>
</dbReference>
<keyword evidence="8" id="KW-0472">Membrane</keyword>
<dbReference type="GO" id="GO:0016020">
    <property type="term" value="C:membrane"/>
    <property type="evidence" value="ECO:0007669"/>
    <property type="project" value="InterPro"/>
</dbReference>
<keyword evidence="3" id="KW-0238">DNA-binding</keyword>
<proteinExistence type="predicted"/>
<dbReference type="Pfam" id="PF00196">
    <property type="entry name" value="GerE"/>
    <property type="match status" value="1"/>
</dbReference>
<reference evidence="11 12" key="1">
    <citation type="submission" date="2013-02" db="EMBL/GenBank/DDBJ databases">
        <title>Draft Genome Sequence of Streptomyces aurantiacus, Which Produces Setomimycin.</title>
        <authorList>
            <person name="Gruening B.A."/>
            <person name="Praeg A."/>
            <person name="Erxleben A."/>
            <person name="Guenther S."/>
            <person name="Mueller M."/>
        </authorList>
    </citation>
    <scope>NUCLEOTIDE SEQUENCE [LARGE SCALE GENOMIC DNA]</scope>
    <source>
        <strain evidence="11 12">JA 4570</strain>
    </source>
</reference>
<evidence type="ECO:0000256" key="4">
    <source>
        <dbReference type="ARBA" id="ARBA00023163"/>
    </source>
</evidence>
<dbReference type="SMART" id="SM00421">
    <property type="entry name" value="HTH_LUXR"/>
    <property type="match status" value="1"/>
</dbReference>
<dbReference type="Gene3D" id="1.20.5.1930">
    <property type="match status" value="1"/>
</dbReference>
<comment type="caution">
    <text evidence="11">The sequence shown here is derived from an EMBL/GenBank/DDBJ whole genome shotgun (WGS) entry which is preliminary data.</text>
</comment>
<evidence type="ECO:0000256" key="3">
    <source>
        <dbReference type="ARBA" id="ARBA00023125"/>
    </source>
</evidence>
<dbReference type="InterPro" id="IPR001789">
    <property type="entry name" value="Sig_transdc_resp-reg_receiver"/>
</dbReference>
<protein>
    <recommendedName>
        <fullName evidence="13">Transcriptional regulatory protein YxjL</fullName>
    </recommendedName>
</protein>
<feature type="domain" description="Response regulatory" evidence="10">
    <location>
        <begin position="469"/>
        <end position="587"/>
    </location>
</feature>
<feature type="transmembrane region" description="Helical" evidence="8">
    <location>
        <begin position="159"/>
        <end position="178"/>
    </location>
</feature>
<dbReference type="SUPFAM" id="SSF46894">
    <property type="entry name" value="C-terminal effector domain of the bipartite response regulators"/>
    <property type="match status" value="1"/>
</dbReference>
<dbReference type="InterPro" id="IPR039420">
    <property type="entry name" value="WalR-like"/>
</dbReference>
<dbReference type="CDD" id="cd17535">
    <property type="entry name" value="REC_NarL-like"/>
    <property type="match status" value="1"/>
</dbReference>
<dbReference type="InterPro" id="IPR058245">
    <property type="entry name" value="NreC/VraR/RcsB-like_REC"/>
</dbReference>
<dbReference type="PRINTS" id="PR00038">
    <property type="entry name" value="HTHLUXR"/>
</dbReference>
<keyword evidence="2" id="KW-0805">Transcription regulation</keyword>
<dbReference type="InterPro" id="IPR011006">
    <property type="entry name" value="CheY-like_superfamily"/>
</dbReference>
<dbReference type="EMBL" id="AOPZ01000520">
    <property type="protein sequence ID" value="EPH39525.1"/>
    <property type="molecule type" value="Genomic_DNA"/>
</dbReference>
<dbReference type="InterPro" id="IPR000792">
    <property type="entry name" value="Tscrpt_reg_LuxR_C"/>
</dbReference>
<dbReference type="PANTHER" id="PTHR43214:SF24">
    <property type="entry name" value="TRANSCRIPTIONAL REGULATORY PROTEIN NARL-RELATED"/>
    <property type="match status" value="1"/>
</dbReference>
<evidence type="ECO:0000256" key="6">
    <source>
        <dbReference type="SAM" id="Coils"/>
    </source>
</evidence>
<dbReference type="SMART" id="SM00448">
    <property type="entry name" value="REC"/>
    <property type="match status" value="1"/>
</dbReference>
<feature type="transmembrane region" description="Helical" evidence="8">
    <location>
        <begin position="44"/>
        <end position="61"/>
    </location>
</feature>
<feature type="coiled-coil region" evidence="6">
    <location>
        <begin position="183"/>
        <end position="210"/>
    </location>
</feature>
<accession>S3ZMF3</accession>
<dbReference type="PROSITE" id="PS50043">
    <property type="entry name" value="HTH_LUXR_2"/>
    <property type="match status" value="1"/>
</dbReference>
<dbReference type="PATRIC" id="fig|1286094.4.peg.7328"/>
<evidence type="ECO:0008006" key="13">
    <source>
        <dbReference type="Google" id="ProtNLM"/>
    </source>
</evidence>
<feature type="region of interest" description="Disordered" evidence="7">
    <location>
        <begin position="276"/>
        <end position="304"/>
    </location>
</feature>
<dbReference type="PANTHER" id="PTHR43214">
    <property type="entry name" value="TWO-COMPONENT RESPONSE REGULATOR"/>
    <property type="match status" value="1"/>
</dbReference>
<feature type="compositionally biased region" description="Low complexity" evidence="7">
    <location>
        <begin position="294"/>
        <end position="304"/>
    </location>
</feature>
<name>S3ZMF3_9ACTN</name>
<dbReference type="InterPro" id="IPR016032">
    <property type="entry name" value="Sig_transdc_resp-reg_C-effctor"/>
</dbReference>
<dbReference type="GO" id="GO:0046983">
    <property type="term" value="F:protein dimerization activity"/>
    <property type="evidence" value="ECO:0007669"/>
    <property type="project" value="InterPro"/>
</dbReference>
<dbReference type="Pfam" id="PF07730">
    <property type="entry name" value="HisKA_3"/>
    <property type="match status" value="1"/>
</dbReference>
<sequence length="691" mass="72292">MDVPATRVREGGADDVPYPPSASRPWWPFSGAVPGTRRALREDALLAVLLAALAAVLAHLVKDGRAPDALGWALLLGGHVPMIWRRSRPMTALLATMAFVGPYHALDYTHTAATHVGMVALYSVAVSGRPRRTLLTGLHIIGTILVVNASVGGDPVTEIVRIMGWIVAVLIFGTYVRVHRQYVASALERAERAERTREEEARRRVAEERLRVARDLHDLLAHSITLVGVQTSVAAHVLAADPERLDRAAIAGALDDIADTCRTARGELRATLEVLRASGHDGPGDPGGADESRGPLPGLDGIGDLADAARTGGAKVDLAVRVPDLAVPPAVGAAAYRIVQEALGVPHRAGGPHQRGTPRRPRPERDGADRGGGRGEGRGGGRGAAGDGAGRRGGGGRGGRGLARLRAHRDAGAGPQRGRNGGGGPQDGRHPGLRGGGGAAAGTATTATAGPERRRRPVSPVHEAERPIRVLLADDQALVRAAFAMLVESARDMEVVAQAGTGREAVDLARAERADLVVMDIRMPDLDGIEATRLIAADEDLAGVKVLMLTTYDTDEHVVEALRAGASGFLVKDTRPAELLDAIRTVAAGESLLSPGPTARLIARVLRHPVTPEAEAPAPASLDALSDRERQVLTLVARGLNNTEVAEALGLSPLTAKTHVSRIMGKLGARDRAQLVIMGYESGLVTPGPTP</sequence>
<evidence type="ECO:0000256" key="5">
    <source>
        <dbReference type="PROSITE-ProRule" id="PRU00169"/>
    </source>
</evidence>
<keyword evidence="12" id="KW-1185">Reference proteome</keyword>
<feature type="modified residue" description="4-aspartylphosphate" evidence="5">
    <location>
        <position position="520"/>
    </location>
</feature>
<evidence type="ECO:0000259" key="10">
    <source>
        <dbReference type="PROSITE" id="PS50110"/>
    </source>
</evidence>
<organism evidence="11 12">
    <name type="scientific">Streptomyces aurantiacus JA 4570</name>
    <dbReference type="NCBI Taxonomy" id="1286094"/>
    <lineage>
        <taxon>Bacteria</taxon>
        <taxon>Bacillati</taxon>
        <taxon>Actinomycetota</taxon>
        <taxon>Actinomycetes</taxon>
        <taxon>Kitasatosporales</taxon>
        <taxon>Streptomycetaceae</taxon>
        <taxon>Streptomyces</taxon>
        <taxon>Streptomyces aurantiacus group</taxon>
    </lineage>
</organism>
<dbReference type="Pfam" id="PF23539">
    <property type="entry name" value="DUF7134"/>
    <property type="match status" value="1"/>
</dbReference>
<keyword evidence="6" id="KW-0175">Coiled coil</keyword>
<feature type="compositionally biased region" description="Gly residues" evidence="7">
    <location>
        <begin position="380"/>
        <end position="401"/>
    </location>
</feature>
<evidence type="ECO:0000313" key="12">
    <source>
        <dbReference type="Proteomes" id="UP000014629"/>
    </source>
</evidence>
<evidence type="ECO:0000256" key="7">
    <source>
        <dbReference type="SAM" id="MobiDB-lite"/>
    </source>
</evidence>
<dbReference type="InterPro" id="IPR011712">
    <property type="entry name" value="Sig_transdc_His_kin_sub3_dim/P"/>
</dbReference>